<feature type="signal peptide" evidence="7">
    <location>
        <begin position="1"/>
        <end position="20"/>
    </location>
</feature>
<dbReference type="InterPro" id="IPR050597">
    <property type="entry name" value="Cytochrome_c_Oxidase_Subunit"/>
</dbReference>
<feature type="domain" description="Cytochrome c" evidence="8">
    <location>
        <begin position="22"/>
        <end position="108"/>
    </location>
</feature>
<dbReference type="PROSITE" id="PS51007">
    <property type="entry name" value="CYTC"/>
    <property type="match status" value="1"/>
</dbReference>
<keyword evidence="4" id="KW-0249">Electron transport</keyword>
<keyword evidence="7" id="KW-0732">Signal</keyword>
<keyword evidence="10" id="KW-1185">Reference proteome</keyword>
<proteinExistence type="predicted"/>
<evidence type="ECO:0000313" key="9">
    <source>
        <dbReference type="EMBL" id="NVO76849.1"/>
    </source>
</evidence>
<dbReference type="EMBL" id="JABXYJ010000002">
    <property type="protein sequence ID" value="NVO76849.1"/>
    <property type="molecule type" value="Genomic_DNA"/>
</dbReference>
<evidence type="ECO:0000256" key="7">
    <source>
        <dbReference type="SAM" id="SignalP"/>
    </source>
</evidence>
<dbReference type="SUPFAM" id="SSF46626">
    <property type="entry name" value="Cytochrome c"/>
    <property type="match status" value="1"/>
</dbReference>
<evidence type="ECO:0000256" key="6">
    <source>
        <dbReference type="PROSITE-ProRule" id="PRU00433"/>
    </source>
</evidence>
<gene>
    <name evidence="9" type="ORF">HV832_03245</name>
</gene>
<dbReference type="PANTHER" id="PTHR33751">
    <property type="entry name" value="CBB3-TYPE CYTOCHROME C OXIDASE SUBUNIT FIXP"/>
    <property type="match status" value="1"/>
</dbReference>
<dbReference type="Pfam" id="PF00034">
    <property type="entry name" value="Cytochrom_C"/>
    <property type="match status" value="1"/>
</dbReference>
<reference evidence="9 10" key="1">
    <citation type="submission" date="2020-06" db="EMBL/GenBank/DDBJ databases">
        <authorList>
            <person name="Qiu C."/>
            <person name="Liu Z."/>
        </authorList>
    </citation>
    <scope>NUCLEOTIDE SEQUENCE [LARGE SCALE GENOMIC DNA]</scope>
    <source>
        <strain evidence="9 10">EM 1</strain>
    </source>
</reference>
<comment type="caution">
    <text evidence="9">The sequence shown here is derived from an EMBL/GenBank/DDBJ whole genome shotgun (WGS) entry which is preliminary data.</text>
</comment>
<evidence type="ECO:0000256" key="1">
    <source>
        <dbReference type="ARBA" id="ARBA00022448"/>
    </source>
</evidence>
<dbReference type="InterPro" id="IPR009056">
    <property type="entry name" value="Cyt_c-like_dom"/>
</dbReference>
<dbReference type="PANTHER" id="PTHR33751:SF9">
    <property type="entry name" value="CYTOCHROME C4"/>
    <property type="match status" value="1"/>
</dbReference>
<evidence type="ECO:0000259" key="8">
    <source>
        <dbReference type="PROSITE" id="PS51007"/>
    </source>
</evidence>
<dbReference type="GO" id="GO:0046872">
    <property type="term" value="F:metal ion binding"/>
    <property type="evidence" value="ECO:0007669"/>
    <property type="project" value="UniProtKB-KW"/>
</dbReference>
<keyword evidence="5 6" id="KW-0408">Iron</keyword>
<dbReference type="Gene3D" id="1.10.760.10">
    <property type="entry name" value="Cytochrome c-like domain"/>
    <property type="match status" value="1"/>
</dbReference>
<dbReference type="InterPro" id="IPR036909">
    <property type="entry name" value="Cyt_c-like_dom_sf"/>
</dbReference>
<name>A0A850QC59_9BURK</name>
<protein>
    <submittedName>
        <fullName evidence="9">Cytochrome c</fullName>
    </submittedName>
</protein>
<dbReference type="AlphaFoldDB" id="A0A850QC59"/>
<organism evidence="9 10">
    <name type="scientific">Undibacterium oligocarboniphilum</name>
    <dbReference type="NCBI Taxonomy" id="666702"/>
    <lineage>
        <taxon>Bacteria</taxon>
        <taxon>Pseudomonadati</taxon>
        <taxon>Pseudomonadota</taxon>
        <taxon>Betaproteobacteria</taxon>
        <taxon>Burkholderiales</taxon>
        <taxon>Oxalobacteraceae</taxon>
        <taxon>Undibacterium</taxon>
    </lineage>
</organism>
<sequence>MKKILLPALLLSILVSPAFAAGNIEAGKAVAEKNNCASCHGKDFSSPIDPGYPKIAGQHADYIAEALKAYQRGTDGPNGRGNAIMGAQAKVLSNTDIQDVAAYLHSLPGSLVLKK</sequence>
<evidence type="ECO:0000256" key="3">
    <source>
        <dbReference type="ARBA" id="ARBA00022723"/>
    </source>
</evidence>
<evidence type="ECO:0000256" key="5">
    <source>
        <dbReference type="ARBA" id="ARBA00023004"/>
    </source>
</evidence>
<feature type="chain" id="PRO_5032699857" evidence="7">
    <location>
        <begin position="21"/>
        <end position="115"/>
    </location>
</feature>
<dbReference type="GO" id="GO:0009055">
    <property type="term" value="F:electron transfer activity"/>
    <property type="evidence" value="ECO:0007669"/>
    <property type="project" value="InterPro"/>
</dbReference>
<accession>A0A850QC59</accession>
<evidence type="ECO:0000256" key="4">
    <source>
        <dbReference type="ARBA" id="ARBA00022982"/>
    </source>
</evidence>
<keyword evidence="1" id="KW-0813">Transport</keyword>
<evidence type="ECO:0000256" key="2">
    <source>
        <dbReference type="ARBA" id="ARBA00022617"/>
    </source>
</evidence>
<keyword evidence="3 6" id="KW-0479">Metal-binding</keyword>
<dbReference type="RefSeq" id="WP_176802497.1">
    <property type="nucleotide sequence ID" value="NZ_JABXYJ010000002.1"/>
</dbReference>
<dbReference type="Proteomes" id="UP000588051">
    <property type="component" value="Unassembled WGS sequence"/>
</dbReference>
<keyword evidence="2 6" id="KW-0349">Heme</keyword>
<evidence type="ECO:0000313" key="10">
    <source>
        <dbReference type="Proteomes" id="UP000588051"/>
    </source>
</evidence>
<dbReference type="GO" id="GO:0020037">
    <property type="term" value="F:heme binding"/>
    <property type="evidence" value="ECO:0007669"/>
    <property type="project" value="InterPro"/>
</dbReference>